<evidence type="ECO:0000259" key="3">
    <source>
        <dbReference type="PROSITE" id="PS51782"/>
    </source>
</evidence>
<feature type="compositionally biased region" description="Low complexity" evidence="1">
    <location>
        <begin position="72"/>
        <end position="101"/>
    </location>
</feature>
<dbReference type="AlphaFoldDB" id="A0A0C1K797"/>
<dbReference type="InterPro" id="IPR049981">
    <property type="entry name" value="SPy_0802-like"/>
</dbReference>
<accession>A0A0C1K797</accession>
<dbReference type="PROSITE" id="PS51782">
    <property type="entry name" value="LYSM"/>
    <property type="match status" value="1"/>
</dbReference>
<keyword evidence="2" id="KW-1133">Transmembrane helix</keyword>
<keyword evidence="2" id="KW-0812">Transmembrane</keyword>
<sequence>MAKEPWEEDIYDKGEKELARSKKTNGVVANRVLTILAVIFFAIVIVMVGMMIYLSTGGSSKKAATEGFYNAAKTTSKSSESSSAPASSKAASDSSQPQSSEGTITVQAGEGEAAIAARAGISIAELERLNPSHMTTGAWYANPGDVVKIR</sequence>
<keyword evidence="2" id="KW-0472">Membrane</keyword>
<dbReference type="Proteomes" id="UP000031339">
    <property type="component" value="Unassembled WGS sequence"/>
</dbReference>
<evidence type="ECO:0000256" key="2">
    <source>
        <dbReference type="SAM" id="Phobius"/>
    </source>
</evidence>
<dbReference type="STRING" id="862969.SCI_1092"/>
<dbReference type="RefSeq" id="WP_039677183.1">
    <property type="nucleotide sequence ID" value="NZ_JWIY01000001.1"/>
</dbReference>
<name>A0A0C1K797_STRCV</name>
<dbReference type="eggNOG" id="COG1388">
    <property type="taxonomic scope" value="Bacteria"/>
</dbReference>
<dbReference type="NCBIfam" id="NF042931">
    <property type="entry name" value="SAG1386_EF1546"/>
    <property type="match status" value="1"/>
</dbReference>
<dbReference type="InterPro" id="IPR018392">
    <property type="entry name" value="LysM"/>
</dbReference>
<evidence type="ECO:0000313" key="5">
    <source>
        <dbReference type="Proteomes" id="UP000031339"/>
    </source>
</evidence>
<dbReference type="OrthoDB" id="2242633at2"/>
<proteinExistence type="predicted"/>
<dbReference type="SMART" id="SM00257">
    <property type="entry name" value="LysM"/>
    <property type="match status" value="1"/>
</dbReference>
<feature type="domain" description="LysM" evidence="3">
    <location>
        <begin position="102"/>
        <end position="149"/>
    </location>
</feature>
<feature type="transmembrane region" description="Helical" evidence="2">
    <location>
        <begin position="32"/>
        <end position="54"/>
    </location>
</feature>
<organism evidence="4 5">
    <name type="scientific">Streptococcus constellatus</name>
    <dbReference type="NCBI Taxonomy" id="76860"/>
    <lineage>
        <taxon>Bacteria</taxon>
        <taxon>Bacillati</taxon>
        <taxon>Bacillota</taxon>
        <taxon>Bacilli</taxon>
        <taxon>Lactobacillales</taxon>
        <taxon>Streptococcaceae</taxon>
        <taxon>Streptococcus</taxon>
        <taxon>Streptococcus anginosus group</taxon>
    </lineage>
</organism>
<evidence type="ECO:0000256" key="1">
    <source>
        <dbReference type="SAM" id="MobiDB-lite"/>
    </source>
</evidence>
<reference evidence="4 5" key="1">
    <citation type="submission" date="2014-12" db="EMBL/GenBank/DDBJ databases">
        <title>Partial genome sequence of Streptococcus constellatus KCOM 1650 (= ChDC B144).</title>
        <authorList>
            <person name="Kook J.-K."/>
            <person name="Park S.-N."/>
            <person name="Lim Y.K."/>
            <person name="Jo E."/>
        </authorList>
    </citation>
    <scope>NUCLEOTIDE SEQUENCE [LARGE SCALE GENOMIC DNA]</scope>
    <source>
        <strain evidence="4 5">KCOM 1650</strain>
    </source>
</reference>
<comment type="caution">
    <text evidence="4">The sequence shown here is derived from an EMBL/GenBank/DDBJ whole genome shotgun (WGS) entry which is preliminary data.</text>
</comment>
<protein>
    <submittedName>
        <fullName evidence="4">Membrane protein</fullName>
    </submittedName>
</protein>
<dbReference type="EMBL" id="JWIY01000001">
    <property type="protein sequence ID" value="KIC78751.1"/>
    <property type="molecule type" value="Genomic_DNA"/>
</dbReference>
<evidence type="ECO:0000313" key="4">
    <source>
        <dbReference type="EMBL" id="KIC78751.1"/>
    </source>
</evidence>
<feature type="region of interest" description="Disordered" evidence="1">
    <location>
        <begin position="72"/>
        <end position="104"/>
    </location>
</feature>
<gene>
    <name evidence="4" type="ORF">RN79_04075</name>
</gene>